<dbReference type="PIRSF" id="PIRSF000294">
    <property type="entry name" value="Cytochrome-c_peroxidase"/>
    <property type="match status" value="1"/>
</dbReference>
<dbReference type="Proteomes" id="UP000188298">
    <property type="component" value="Chromosome"/>
</dbReference>
<evidence type="ECO:0000256" key="8">
    <source>
        <dbReference type="PIRSR" id="PIRSR000294-1"/>
    </source>
</evidence>
<dbReference type="InterPro" id="IPR051395">
    <property type="entry name" value="Cytochrome_c_Peroxidase/MauG"/>
</dbReference>
<dbReference type="Pfam" id="PF03150">
    <property type="entry name" value="CCP_MauG"/>
    <property type="match status" value="1"/>
</dbReference>
<feature type="binding site" description="axial binding residue" evidence="9">
    <location>
        <position position="248"/>
    </location>
    <ligand>
        <name>heme c</name>
        <dbReference type="ChEBI" id="CHEBI:61717"/>
        <label>2</label>
    </ligand>
    <ligandPart>
        <name>Fe</name>
        <dbReference type="ChEBI" id="CHEBI:18248"/>
    </ligandPart>
</feature>
<evidence type="ECO:0000256" key="10">
    <source>
        <dbReference type="SAM" id="Phobius"/>
    </source>
</evidence>
<dbReference type="PANTHER" id="PTHR30600">
    <property type="entry name" value="CYTOCHROME C PEROXIDASE-RELATED"/>
    <property type="match status" value="1"/>
</dbReference>
<name>A0A1Q2LGR0_9HELI</name>
<feature type="binding site" description="axial binding residue" evidence="9">
    <location>
        <position position="118"/>
    </location>
    <ligand>
        <name>heme c</name>
        <dbReference type="ChEBI" id="CHEBI:61717"/>
        <label>1</label>
    </ligand>
    <ligandPart>
        <name>Fe</name>
        <dbReference type="ChEBI" id="CHEBI:18248"/>
    </ligandPart>
</feature>
<dbReference type="KEGG" id="hbl:XJ32_05450"/>
<gene>
    <name evidence="12" type="ORF">XJ32_05450</name>
</gene>
<comment type="cofactor">
    <cofactor evidence="8">
        <name>heme</name>
        <dbReference type="ChEBI" id="CHEBI:30413"/>
    </cofactor>
    <text evidence="8">Binds 2 heme groups.</text>
</comment>
<feature type="binding site" description="covalent" evidence="8">
    <location>
        <position position="247"/>
    </location>
    <ligand>
        <name>heme c</name>
        <dbReference type="ChEBI" id="CHEBI:61717"/>
        <label>2</label>
    </ligand>
</feature>
<evidence type="ECO:0000256" key="2">
    <source>
        <dbReference type="ARBA" id="ARBA00022617"/>
    </source>
</evidence>
<protein>
    <submittedName>
        <fullName evidence="12">Cytochrome C biogenesis protein CcsA</fullName>
    </submittedName>
</protein>
<dbReference type="Pfam" id="PF00034">
    <property type="entry name" value="Cytochrom_C"/>
    <property type="match status" value="1"/>
</dbReference>
<keyword evidence="7 9" id="KW-0408">Iron</keyword>
<dbReference type="InterPro" id="IPR026259">
    <property type="entry name" value="MauG/Cytc_peroxidase"/>
</dbReference>
<dbReference type="Gene3D" id="1.10.760.10">
    <property type="entry name" value="Cytochrome c-like domain"/>
    <property type="match status" value="2"/>
</dbReference>
<keyword evidence="10" id="KW-0812">Transmembrane</keyword>
<evidence type="ECO:0000256" key="1">
    <source>
        <dbReference type="ARBA" id="ARBA00004418"/>
    </source>
</evidence>
<evidence type="ECO:0000313" key="13">
    <source>
        <dbReference type="Proteomes" id="UP000188298"/>
    </source>
</evidence>
<sequence length="360" mass="39429">MTTYNKLGLNIIIAGAVTLAIAFAASAIPSDKELLQKAKDSSLDPMPTGKELAAFQQQKIKETGVAKGYSPLLTKEQIELGKKLYFDPRLSSSNLISCNTCHNLGLAGADVVPAAIGHKWSANPHNLNSPTVLNSVFNDVQFWDGRSAHLGDQAQGPIQNPVEMAAQPKLVEEKITSIPEYVNEFKKAYGKNVKIDFKLIADTIALYEFTLTTPSRYDSFLRGDTNALTKQEKEGLNLFIDKGCTSCHNGINLGGNMQAFGVMGQYQYANIGDFKGNEDGLVKTPTLRNVMQTAPYFHNGQYWDIKDAIKEMGKIQLGIDLSQKEIESIATFFKALDGKMPEVIYPVLPVASSKTPKPTF</sequence>
<dbReference type="PROSITE" id="PS51007">
    <property type="entry name" value="CYTC"/>
    <property type="match status" value="2"/>
</dbReference>
<feature type="binding site" description="axial binding residue" evidence="9">
    <location>
        <position position="312"/>
    </location>
    <ligand>
        <name>heme c</name>
        <dbReference type="ChEBI" id="CHEBI:61717"/>
        <label>2</label>
    </ligand>
    <ligandPart>
        <name>Fe</name>
        <dbReference type="ChEBI" id="CHEBI:18248"/>
    </ligandPart>
</feature>
<feature type="transmembrane region" description="Helical" evidence="10">
    <location>
        <begin position="7"/>
        <end position="28"/>
    </location>
</feature>
<dbReference type="AlphaFoldDB" id="A0A1Q2LGR0"/>
<keyword evidence="5" id="KW-0574">Periplasm</keyword>
<dbReference type="GO" id="GO:0046872">
    <property type="term" value="F:metal ion binding"/>
    <property type="evidence" value="ECO:0007669"/>
    <property type="project" value="UniProtKB-KW"/>
</dbReference>
<keyword evidence="2 8" id="KW-0349">Heme</keyword>
<dbReference type="SUPFAM" id="SSF46626">
    <property type="entry name" value="Cytochrome c"/>
    <property type="match status" value="2"/>
</dbReference>
<organism evidence="12 13">
    <name type="scientific">Helicobacter bilis</name>
    <dbReference type="NCBI Taxonomy" id="37372"/>
    <lineage>
        <taxon>Bacteria</taxon>
        <taxon>Pseudomonadati</taxon>
        <taxon>Campylobacterota</taxon>
        <taxon>Epsilonproteobacteria</taxon>
        <taxon>Campylobacterales</taxon>
        <taxon>Helicobacteraceae</taxon>
        <taxon>Helicobacter</taxon>
    </lineage>
</organism>
<keyword evidence="3 9" id="KW-0479">Metal-binding</keyword>
<dbReference type="InterPro" id="IPR009056">
    <property type="entry name" value="Cyt_c-like_dom"/>
</dbReference>
<evidence type="ECO:0000256" key="6">
    <source>
        <dbReference type="ARBA" id="ARBA00023002"/>
    </source>
</evidence>
<evidence type="ECO:0000256" key="5">
    <source>
        <dbReference type="ARBA" id="ARBA00022764"/>
    </source>
</evidence>
<keyword evidence="6" id="KW-0560">Oxidoreductase</keyword>
<feature type="domain" description="Cytochrome c" evidence="11">
    <location>
        <begin position="76"/>
        <end position="186"/>
    </location>
</feature>
<keyword evidence="10" id="KW-1133">Transmembrane helix</keyword>
<dbReference type="InterPro" id="IPR004852">
    <property type="entry name" value="Di-haem_cyt_c_peroxidsae"/>
</dbReference>
<dbReference type="InterPro" id="IPR036909">
    <property type="entry name" value="Cyt_c-like_dom_sf"/>
</dbReference>
<dbReference type="PANTHER" id="PTHR30600:SF7">
    <property type="entry name" value="CYTOCHROME C PEROXIDASE-RELATED"/>
    <property type="match status" value="1"/>
</dbReference>
<reference evidence="12 13" key="1">
    <citation type="submission" date="2017-02" db="EMBL/GenBank/DDBJ databases">
        <title>Whole genome sequencing of Helicobacter bilis strain AAQJH.</title>
        <authorList>
            <person name="Conlan S."/>
            <person name="Thomas P.J."/>
            <person name="Mullikin J."/>
            <person name="Palmore T.N."/>
            <person name="Frank K.M."/>
            <person name="Segre J.A."/>
        </authorList>
    </citation>
    <scope>NUCLEOTIDE SEQUENCE [LARGE SCALE GENOMIC DNA]</scope>
    <source>
        <strain evidence="12 13">AAQJH</strain>
    </source>
</reference>
<dbReference type="GO" id="GO:0004130">
    <property type="term" value="F:cytochrome-c peroxidase activity"/>
    <property type="evidence" value="ECO:0007669"/>
    <property type="project" value="TreeGrafter"/>
</dbReference>
<feature type="binding site" description="covalent" evidence="8">
    <location>
        <position position="244"/>
    </location>
    <ligand>
        <name>heme c</name>
        <dbReference type="ChEBI" id="CHEBI:61717"/>
        <label>2</label>
    </ligand>
</feature>
<evidence type="ECO:0000259" key="11">
    <source>
        <dbReference type="PROSITE" id="PS51007"/>
    </source>
</evidence>
<proteinExistence type="predicted"/>
<feature type="binding site" description="covalent" evidence="8">
    <location>
        <position position="98"/>
    </location>
    <ligand>
        <name>heme c</name>
        <dbReference type="ChEBI" id="CHEBI:61717"/>
        <label>1</label>
    </ligand>
</feature>
<comment type="subcellular location">
    <subcellularLocation>
        <location evidence="1">Periplasm</location>
    </subcellularLocation>
</comment>
<keyword evidence="10" id="KW-0472">Membrane</keyword>
<dbReference type="GO" id="GO:0009055">
    <property type="term" value="F:electron transfer activity"/>
    <property type="evidence" value="ECO:0007669"/>
    <property type="project" value="InterPro"/>
</dbReference>
<dbReference type="GO" id="GO:0020037">
    <property type="term" value="F:heme binding"/>
    <property type="evidence" value="ECO:0007669"/>
    <property type="project" value="InterPro"/>
</dbReference>
<keyword evidence="4" id="KW-0732">Signal</keyword>
<feature type="domain" description="Cytochrome c" evidence="11">
    <location>
        <begin position="230"/>
        <end position="337"/>
    </location>
</feature>
<evidence type="ECO:0000256" key="9">
    <source>
        <dbReference type="PIRSR" id="PIRSR000294-2"/>
    </source>
</evidence>
<comment type="PTM">
    <text evidence="8">Binds 2 heme groups per subunit.</text>
</comment>
<dbReference type="GO" id="GO:0042597">
    <property type="term" value="C:periplasmic space"/>
    <property type="evidence" value="ECO:0007669"/>
    <property type="project" value="UniProtKB-SubCell"/>
</dbReference>
<evidence type="ECO:0000256" key="3">
    <source>
        <dbReference type="ARBA" id="ARBA00022723"/>
    </source>
</evidence>
<evidence type="ECO:0000256" key="4">
    <source>
        <dbReference type="ARBA" id="ARBA00022729"/>
    </source>
</evidence>
<dbReference type="EMBL" id="CP019645">
    <property type="protein sequence ID" value="AQQ59624.1"/>
    <property type="molecule type" value="Genomic_DNA"/>
</dbReference>
<feature type="binding site" description="axial binding residue" evidence="9">
    <location>
        <position position="102"/>
    </location>
    <ligand>
        <name>heme c</name>
        <dbReference type="ChEBI" id="CHEBI:61717"/>
        <label>1</label>
    </ligand>
    <ligandPart>
        <name>Fe</name>
        <dbReference type="ChEBI" id="CHEBI:18248"/>
    </ligandPart>
</feature>
<accession>A0A1Q2LGR0</accession>
<evidence type="ECO:0000256" key="7">
    <source>
        <dbReference type="ARBA" id="ARBA00023004"/>
    </source>
</evidence>
<feature type="binding site" description="covalent" evidence="8">
    <location>
        <position position="101"/>
    </location>
    <ligand>
        <name>heme c</name>
        <dbReference type="ChEBI" id="CHEBI:61717"/>
        <label>1</label>
    </ligand>
</feature>
<evidence type="ECO:0000313" key="12">
    <source>
        <dbReference type="EMBL" id="AQQ59624.1"/>
    </source>
</evidence>